<evidence type="ECO:0000313" key="2">
    <source>
        <dbReference type="EMBL" id="PSR62537.1"/>
    </source>
</evidence>
<dbReference type="SUPFAM" id="SSF54909">
    <property type="entry name" value="Dimeric alpha+beta barrel"/>
    <property type="match status" value="1"/>
</dbReference>
<dbReference type="AlphaFoldDB" id="A0A2T2Z459"/>
<name>A0A2T2Z459_9NOCA</name>
<keyword evidence="2" id="KW-0503">Monooxygenase</keyword>
<dbReference type="GO" id="GO:0004497">
    <property type="term" value="F:monooxygenase activity"/>
    <property type="evidence" value="ECO:0007669"/>
    <property type="project" value="UniProtKB-KW"/>
</dbReference>
<dbReference type="Proteomes" id="UP000241647">
    <property type="component" value="Unassembled WGS sequence"/>
</dbReference>
<evidence type="ECO:0000313" key="3">
    <source>
        <dbReference type="Proteomes" id="UP000241647"/>
    </source>
</evidence>
<dbReference type="PROSITE" id="PS51725">
    <property type="entry name" value="ABM"/>
    <property type="match status" value="1"/>
</dbReference>
<dbReference type="RefSeq" id="WP_084493700.1">
    <property type="nucleotide sequence ID" value="NZ_PYHS01000007.1"/>
</dbReference>
<dbReference type="Pfam" id="PF03992">
    <property type="entry name" value="ABM"/>
    <property type="match status" value="1"/>
</dbReference>
<accession>A0A2T2Z459</accession>
<comment type="caution">
    <text evidence="2">The sequence shown here is derived from an EMBL/GenBank/DDBJ whole genome shotgun (WGS) entry which is preliminary data.</text>
</comment>
<dbReference type="InterPro" id="IPR011008">
    <property type="entry name" value="Dimeric_a/b-barrel"/>
</dbReference>
<proteinExistence type="predicted"/>
<sequence length="133" mass="15196">MGSGPYSWHEGRTAVRAILRTVRTRCSRKPDVVRAGREFNLENETKAAAFDALVADTVPAIIDHEPGTLVYATHRVTDEPLARVFYEVYRDRAAFDEHEQQPHTRYFLEERGQYIESFRVEFLAPGSTKGLPD</sequence>
<reference evidence="2 3" key="1">
    <citation type="submission" date="2018-02" db="EMBL/GenBank/DDBJ databases">
        <title>8 Nocardia nova and 1 Nocardia cyriacigeorgica strain used for evolution to TMP-SMX.</title>
        <authorList>
            <person name="Mehta H."/>
            <person name="Weng J."/>
            <person name="Shamoo Y."/>
        </authorList>
    </citation>
    <scope>NUCLEOTIDE SEQUENCE [LARGE SCALE GENOMIC DNA]</scope>
    <source>
        <strain evidence="2 3">ATCC 33727</strain>
    </source>
</reference>
<organism evidence="2 3">
    <name type="scientific">Nocardia nova</name>
    <dbReference type="NCBI Taxonomy" id="37330"/>
    <lineage>
        <taxon>Bacteria</taxon>
        <taxon>Bacillati</taxon>
        <taxon>Actinomycetota</taxon>
        <taxon>Actinomycetes</taxon>
        <taxon>Mycobacteriales</taxon>
        <taxon>Nocardiaceae</taxon>
        <taxon>Nocardia</taxon>
    </lineage>
</organism>
<dbReference type="Gene3D" id="3.30.70.100">
    <property type="match status" value="1"/>
</dbReference>
<keyword evidence="2" id="KW-0560">Oxidoreductase</keyword>
<protein>
    <submittedName>
        <fullName evidence="2">Antibiotic biosynthesis monooxygenase</fullName>
    </submittedName>
</protein>
<gene>
    <name evidence="2" type="ORF">C8259_16615</name>
</gene>
<evidence type="ECO:0000259" key="1">
    <source>
        <dbReference type="PROSITE" id="PS51725"/>
    </source>
</evidence>
<dbReference type="EMBL" id="PYHS01000007">
    <property type="protein sequence ID" value="PSR62537.1"/>
    <property type="molecule type" value="Genomic_DNA"/>
</dbReference>
<dbReference type="InterPro" id="IPR007138">
    <property type="entry name" value="ABM_dom"/>
</dbReference>
<feature type="domain" description="ABM" evidence="1">
    <location>
        <begin position="33"/>
        <end position="122"/>
    </location>
</feature>